<keyword evidence="14" id="KW-1185">Reference proteome</keyword>
<accession>A0AAW1NWN9</accession>
<dbReference type="GO" id="GO:0005737">
    <property type="term" value="C:cytoplasm"/>
    <property type="evidence" value="ECO:0007669"/>
    <property type="project" value="UniProtKB-ARBA"/>
</dbReference>
<protein>
    <recommendedName>
        <fullName evidence="15">Insulin-degrading enzyme</fullName>
    </recommendedName>
</protein>
<dbReference type="InterPro" id="IPR007863">
    <property type="entry name" value="Peptidase_M16_C"/>
</dbReference>
<dbReference type="InterPro" id="IPR054734">
    <property type="entry name" value="PqqF-like_C_4"/>
</dbReference>
<proteinExistence type="inferred from homology"/>
<keyword evidence="2" id="KW-0645">Protease</keyword>
<dbReference type="Pfam" id="PF05193">
    <property type="entry name" value="Peptidase_M16_C"/>
    <property type="match status" value="1"/>
</dbReference>
<evidence type="ECO:0000256" key="1">
    <source>
        <dbReference type="ARBA" id="ARBA00007261"/>
    </source>
</evidence>
<sequence>MQQFQVVASPQDKRHYRRLRLDNGLHVLLISDPEISLPEVTDESQSEDSASLNSENDGSIEGEDASEDGEGGRDRGPSFVKQAAAALAVGIGSLSDPQHLPGLSHYLEHMLFMSSEKYPDENEYDAYISNNGGMANAYTELEYTNYHFEVNPKALSGALDRFAQFFVAPLCKADALEREVQAVDNEFIGVMQRDSERLAQLRCHTSRSGHPYKTFFWGNMKSLWQDPRDRGVDVRQELQAYYRKHYRAERMCLAVLGGQSLGQLQDMVTQMFGSLPVDAQPAPSFERFGTPFEAGRLHILPAVKTGHHISATFALPPLLRHYRTKPEDYLSHLVGHEGQGSLLSALKHRGWATQLQAGVADGGVERSSCCYLFDVSVQLTEAGLQAGPGMGLAVIGLLFQYLGMLQREGLQSWAYAELAAIATTKFQYANEEEACDYVTRLAADMLHYEPEHTLNADSLFEGWDAELVGSLLDHMTPANLRLDLQSSAFDTIMQSQASAELAHEPWFKLPYTSLPIPRQQVQQWQAALQGEAAGGDRETFVMPVRNVYIPTDFQLVGGGANHCNGDAHANGGVVGVKRAREAAQAHKSEPHSDSHASQAAFPTPPSLIADGAGLRVWHRALGAIQLPKAAAYFTISGLHMEDTPASAAALHLLLKLVRDSLNEQTYLADLAGLQYEMSPEGPAFDVQVDGFSHKLPVLTDAIFSRLASFQVCEERFKAVHEALVLQYRNACISPDRHAAYLRLRSLKRMWSTESVLAAMEGLTPSKLQALQSQLLSDLHIEALFLGNISAGDAVSVAKAVQRQLAPQLQSHQRVTQGVVQLPDGHSYLHRQRTKNEQEDNSVVEVYYQVGPDSIQERACAAMLEQCMSEPFYNMLRTKEQLGYSVHASFRLTHGALGISCTVVSGVHGPAHLDARIEAFVHGYAATLEAMPEAEWEGHRQALIQAKMQKDGSIGDEAERFWELIASRRYNMCEREQEVQALQGMTHGQLCEWYRRHLAATSPHRRRLAVHVLMTSSD</sequence>
<dbReference type="PANTHER" id="PTHR43690">
    <property type="entry name" value="NARDILYSIN"/>
    <property type="match status" value="1"/>
</dbReference>
<dbReference type="GO" id="GO:0004222">
    <property type="term" value="F:metalloendopeptidase activity"/>
    <property type="evidence" value="ECO:0007669"/>
    <property type="project" value="InterPro"/>
</dbReference>
<keyword evidence="6" id="KW-0482">Metalloprotease</keyword>
<keyword evidence="5" id="KW-0862">Zinc</keyword>
<evidence type="ECO:0000259" key="12">
    <source>
        <dbReference type="Pfam" id="PF22456"/>
    </source>
</evidence>
<dbReference type="InterPro" id="IPR001431">
    <property type="entry name" value="Pept_M16_Zn_BS"/>
</dbReference>
<feature type="domain" description="Peptidase M16 C-terminal" evidence="10">
    <location>
        <begin position="235"/>
        <end position="417"/>
    </location>
</feature>
<dbReference type="EMBL" id="JALJOQ010000107">
    <property type="protein sequence ID" value="KAK9797401.1"/>
    <property type="molecule type" value="Genomic_DNA"/>
</dbReference>
<keyword evidence="3" id="KW-0479">Metal-binding</keyword>
<feature type="compositionally biased region" description="Polar residues" evidence="8">
    <location>
        <begin position="47"/>
        <end position="56"/>
    </location>
</feature>
<dbReference type="InterPro" id="IPR050626">
    <property type="entry name" value="Peptidase_M16"/>
</dbReference>
<dbReference type="SUPFAM" id="SSF63411">
    <property type="entry name" value="LuxS/MPP-like metallohydrolase"/>
    <property type="match status" value="4"/>
</dbReference>
<evidence type="ECO:0000256" key="7">
    <source>
        <dbReference type="RuleBase" id="RU004447"/>
    </source>
</evidence>
<feature type="domain" description="Coenzyme PQQ synthesis protein F-like C-terminal lobe" evidence="12">
    <location>
        <begin position="862"/>
        <end position="961"/>
    </location>
</feature>
<evidence type="ECO:0000256" key="6">
    <source>
        <dbReference type="ARBA" id="ARBA00023049"/>
    </source>
</evidence>
<dbReference type="GO" id="GO:0006508">
    <property type="term" value="P:proteolysis"/>
    <property type="evidence" value="ECO:0007669"/>
    <property type="project" value="UniProtKB-KW"/>
</dbReference>
<reference evidence="13 14" key="1">
    <citation type="journal article" date="2024" name="Nat. Commun.">
        <title>Phylogenomics reveals the evolutionary origins of lichenization in chlorophyte algae.</title>
        <authorList>
            <person name="Puginier C."/>
            <person name="Libourel C."/>
            <person name="Otte J."/>
            <person name="Skaloud P."/>
            <person name="Haon M."/>
            <person name="Grisel S."/>
            <person name="Petersen M."/>
            <person name="Berrin J.G."/>
            <person name="Delaux P.M."/>
            <person name="Dal Grande F."/>
            <person name="Keller J."/>
        </authorList>
    </citation>
    <scope>NUCLEOTIDE SEQUENCE [LARGE SCALE GENOMIC DNA]</scope>
    <source>
        <strain evidence="13 14">SAG 2036</strain>
    </source>
</reference>
<evidence type="ECO:0000256" key="8">
    <source>
        <dbReference type="SAM" id="MobiDB-lite"/>
    </source>
</evidence>
<dbReference type="Pfam" id="PF22456">
    <property type="entry name" value="PqqF-like_C_4"/>
    <property type="match status" value="1"/>
</dbReference>
<dbReference type="InterPro" id="IPR011765">
    <property type="entry name" value="Pept_M16_N"/>
</dbReference>
<dbReference type="GO" id="GO:0046872">
    <property type="term" value="F:metal ion binding"/>
    <property type="evidence" value="ECO:0007669"/>
    <property type="project" value="UniProtKB-KW"/>
</dbReference>
<evidence type="ECO:0000259" key="10">
    <source>
        <dbReference type="Pfam" id="PF05193"/>
    </source>
</evidence>
<feature type="region of interest" description="Disordered" evidence="8">
    <location>
        <begin position="34"/>
        <end position="77"/>
    </location>
</feature>
<dbReference type="InterPro" id="IPR032632">
    <property type="entry name" value="Peptidase_M16_M"/>
</dbReference>
<keyword evidence="4" id="KW-0378">Hydrolase</keyword>
<dbReference type="Gene3D" id="3.30.830.10">
    <property type="entry name" value="Metalloenzyme, LuxS/M16 peptidase-like"/>
    <property type="match status" value="4"/>
</dbReference>
<gene>
    <name evidence="13" type="ORF">WJX73_004607</name>
</gene>
<comment type="caution">
    <text evidence="13">The sequence shown here is derived from an EMBL/GenBank/DDBJ whole genome shotgun (WGS) entry which is preliminary data.</text>
</comment>
<dbReference type="FunFam" id="3.30.830.10:FF:000005">
    <property type="entry name" value="nardilysin isoform X1"/>
    <property type="match status" value="1"/>
</dbReference>
<dbReference type="AlphaFoldDB" id="A0AAW1NWN9"/>
<evidence type="ECO:0000256" key="2">
    <source>
        <dbReference type="ARBA" id="ARBA00022670"/>
    </source>
</evidence>
<dbReference type="PROSITE" id="PS00143">
    <property type="entry name" value="INSULINASE"/>
    <property type="match status" value="1"/>
</dbReference>
<evidence type="ECO:0000256" key="5">
    <source>
        <dbReference type="ARBA" id="ARBA00022833"/>
    </source>
</evidence>
<comment type="similarity">
    <text evidence="1 7">Belongs to the peptidase M16 family.</text>
</comment>
<dbReference type="Proteomes" id="UP001465755">
    <property type="component" value="Unassembled WGS sequence"/>
</dbReference>
<name>A0AAW1NWN9_9CHLO</name>
<feature type="domain" description="Peptidase M16 N-terminal" evidence="9">
    <location>
        <begin position="81"/>
        <end position="204"/>
    </location>
</feature>
<feature type="region of interest" description="Disordered" evidence="8">
    <location>
        <begin position="579"/>
        <end position="599"/>
    </location>
</feature>
<evidence type="ECO:0000259" key="11">
    <source>
        <dbReference type="Pfam" id="PF16187"/>
    </source>
</evidence>
<dbReference type="Pfam" id="PF16187">
    <property type="entry name" value="Peptidase_M16_M"/>
    <property type="match status" value="1"/>
</dbReference>
<feature type="compositionally biased region" description="Acidic residues" evidence="8">
    <location>
        <begin position="58"/>
        <end position="69"/>
    </location>
</feature>
<evidence type="ECO:0000256" key="3">
    <source>
        <dbReference type="ARBA" id="ARBA00022723"/>
    </source>
</evidence>
<dbReference type="InterPro" id="IPR011249">
    <property type="entry name" value="Metalloenz_LuxS/M16"/>
</dbReference>
<feature type="domain" description="Peptidase M16 middle/third" evidence="11">
    <location>
        <begin position="426"/>
        <end position="757"/>
    </location>
</feature>
<evidence type="ECO:0000259" key="9">
    <source>
        <dbReference type="Pfam" id="PF00675"/>
    </source>
</evidence>
<evidence type="ECO:0000313" key="13">
    <source>
        <dbReference type="EMBL" id="KAK9797401.1"/>
    </source>
</evidence>
<evidence type="ECO:0000256" key="4">
    <source>
        <dbReference type="ARBA" id="ARBA00022801"/>
    </source>
</evidence>
<evidence type="ECO:0008006" key="15">
    <source>
        <dbReference type="Google" id="ProtNLM"/>
    </source>
</evidence>
<dbReference type="Pfam" id="PF00675">
    <property type="entry name" value="Peptidase_M16"/>
    <property type="match status" value="1"/>
</dbReference>
<organism evidence="13 14">
    <name type="scientific">Symbiochloris irregularis</name>
    <dbReference type="NCBI Taxonomy" id="706552"/>
    <lineage>
        <taxon>Eukaryota</taxon>
        <taxon>Viridiplantae</taxon>
        <taxon>Chlorophyta</taxon>
        <taxon>core chlorophytes</taxon>
        <taxon>Trebouxiophyceae</taxon>
        <taxon>Trebouxiales</taxon>
        <taxon>Trebouxiaceae</taxon>
        <taxon>Symbiochloris</taxon>
    </lineage>
</organism>
<dbReference type="PANTHER" id="PTHR43690:SF18">
    <property type="entry name" value="INSULIN-DEGRADING ENZYME-RELATED"/>
    <property type="match status" value="1"/>
</dbReference>
<feature type="compositionally biased region" description="Basic and acidic residues" evidence="8">
    <location>
        <begin position="579"/>
        <end position="594"/>
    </location>
</feature>
<evidence type="ECO:0000313" key="14">
    <source>
        <dbReference type="Proteomes" id="UP001465755"/>
    </source>
</evidence>